<organism evidence="1 2">
    <name type="scientific">Falsiroseomonas tokyonensis</name>
    <dbReference type="NCBI Taxonomy" id="430521"/>
    <lineage>
        <taxon>Bacteria</taxon>
        <taxon>Pseudomonadati</taxon>
        <taxon>Pseudomonadota</taxon>
        <taxon>Alphaproteobacteria</taxon>
        <taxon>Acetobacterales</taxon>
        <taxon>Roseomonadaceae</taxon>
        <taxon>Falsiroseomonas</taxon>
    </lineage>
</organism>
<dbReference type="Proteomes" id="UP001595420">
    <property type="component" value="Unassembled WGS sequence"/>
</dbReference>
<dbReference type="EMBL" id="JBHRSB010000002">
    <property type="protein sequence ID" value="MFC3000087.1"/>
    <property type="molecule type" value="Genomic_DNA"/>
</dbReference>
<name>A0ABV7BR50_9PROT</name>
<keyword evidence="2" id="KW-1185">Reference proteome</keyword>
<protein>
    <submittedName>
        <fullName evidence="1">Uncharacterized protein</fullName>
    </submittedName>
</protein>
<sequence length="108" mass="12158">MASEFQLRAWAVIATILAGLLWLQLRGAAEDNRRLCEQISLQTDLFAVNPVVEADRIIRRVTDGVERVTMVGEILAEDSEFGEAARSWDVTLRRLEALCAARGYDHQE</sequence>
<accession>A0ABV7BR50</accession>
<dbReference type="RefSeq" id="WP_216836143.1">
    <property type="nucleotide sequence ID" value="NZ_JAFNJS010000002.1"/>
</dbReference>
<gene>
    <name evidence="1" type="ORF">ACFOD3_09285</name>
</gene>
<comment type="caution">
    <text evidence="1">The sequence shown here is derived from an EMBL/GenBank/DDBJ whole genome shotgun (WGS) entry which is preliminary data.</text>
</comment>
<evidence type="ECO:0000313" key="1">
    <source>
        <dbReference type="EMBL" id="MFC3000087.1"/>
    </source>
</evidence>
<reference evidence="2" key="1">
    <citation type="journal article" date="2019" name="Int. J. Syst. Evol. Microbiol.">
        <title>The Global Catalogue of Microorganisms (GCM) 10K type strain sequencing project: providing services to taxonomists for standard genome sequencing and annotation.</title>
        <authorList>
            <consortium name="The Broad Institute Genomics Platform"/>
            <consortium name="The Broad Institute Genome Sequencing Center for Infectious Disease"/>
            <person name="Wu L."/>
            <person name="Ma J."/>
        </authorList>
    </citation>
    <scope>NUCLEOTIDE SEQUENCE [LARGE SCALE GENOMIC DNA]</scope>
    <source>
        <strain evidence="2">CGMCC 1.16855</strain>
    </source>
</reference>
<evidence type="ECO:0000313" key="2">
    <source>
        <dbReference type="Proteomes" id="UP001595420"/>
    </source>
</evidence>
<proteinExistence type="predicted"/>